<dbReference type="Pfam" id="PF05598">
    <property type="entry name" value="DUF772"/>
    <property type="match status" value="1"/>
</dbReference>
<dbReference type="AlphaFoldDB" id="A0A2R6XYN4"/>
<name>A0A2R6XYN4_9BACL</name>
<sequence length="270" mass="30829">MYTSSEQQMILPDDFFLPFGGKLNKNNRWVKLAQMIPWWKVEQHYEKHFKSLARGQKAYSVRVALGALIIQERLGLSDRETVQQITENPYLQYFLGLPHFQEEPPFHPSLLTHFRKRFDAHLLQQVNEWILEEEEAKSTPANDSNAACRHDDHDDHDDDDHGAFGEQASSCSPNTPAKSSSAFHSPMCARSYGARHGQMSNLAPRQPSAWLMAMHGLNTWRGTTFMRGISCRKRRRPTGSATGTIRKPFWLTRSSAPERTSSTARNAVFA</sequence>
<reference evidence="4" key="1">
    <citation type="journal article" date="2018" name="Sci. Rep.">
        <title>Lignite coal burning seam in the remote Altai Mountains harbors a hydrogen-driven thermophilic microbial community.</title>
        <authorList>
            <person name="Kadnikov V.V."/>
            <person name="Mardanov A.V."/>
            <person name="Ivasenko D.A."/>
            <person name="Antsiferov D.V."/>
            <person name="Beletsky A.V."/>
            <person name="Karnachuk O.V."/>
            <person name="Ravin N.V."/>
        </authorList>
    </citation>
    <scope>NUCLEOTIDE SEQUENCE [LARGE SCALE GENOMIC DNA]</scope>
</reference>
<feature type="region of interest" description="Disordered" evidence="1">
    <location>
        <begin position="134"/>
        <end position="182"/>
    </location>
</feature>
<evidence type="ECO:0000256" key="1">
    <source>
        <dbReference type="SAM" id="MobiDB-lite"/>
    </source>
</evidence>
<dbReference type="InterPro" id="IPR008490">
    <property type="entry name" value="Transposase_InsH_N"/>
</dbReference>
<accession>A0A2R6XYN4</accession>
<proteinExistence type="predicted"/>
<feature type="domain" description="Transposase InsH N-terminal" evidence="2">
    <location>
        <begin position="22"/>
        <end position="117"/>
    </location>
</feature>
<evidence type="ECO:0000313" key="3">
    <source>
        <dbReference type="EMBL" id="PTQ55537.1"/>
    </source>
</evidence>
<protein>
    <recommendedName>
        <fullName evidence="2">Transposase InsH N-terminal domain-containing protein</fullName>
    </recommendedName>
</protein>
<evidence type="ECO:0000313" key="4">
    <source>
        <dbReference type="Proteomes" id="UP000244338"/>
    </source>
</evidence>
<organism evidence="3 4">
    <name type="scientific">Candidatus Carbonibacillus altaicus</name>
    <dbReference type="NCBI Taxonomy" id="2163959"/>
    <lineage>
        <taxon>Bacteria</taxon>
        <taxon>Bacillati</taxon>
        <taxon>Bacillota</taxon>
        <taxon>Bacilli</taxon>
        <taxon>Bacillales</taxon>
        <taxon>Candidatus Carbonibacillus</taxon>
    </lineage>
</organism>
<dbReference type="Proteomes" id="UP000244338">
    <property type="component" value="Unassembled WGS sequence"/>
</dbReference>
<comment type="caution">
    <text evidence="3">The sequence shown here is derived from an EMBL/GenBank/DDBJ whole genome shotgun (WGS) entry which is preliminary data.</text>
</comment>
<feature type="compositionally biased region" description="Polar residues" evidence="1">
    <location>
        <begin position="167"/>
        <end position="182"/>
    </location>
</feature>
<evidence type="ECO:0000259" key="2">
    <source>
        <dbReference type="Pfam" id="PF05598"/>
    </source>
</evidence>
<feature type="compositionally biased region" description="Basic and acidic residues" evidence="1">
    <location>
        <begin position="148"/>
        <end position="163"/>
    </location>
</feature>
<dbReference type="EMBL" id="PEBX01000101">
    <property type="protein sequence ID" value="PTQ55537.1"/>
    <property type="molecule type" value="Genomic_DNA"/>
</dbReference>
<gene>
    <name evidence="3" type="ORF">BSOLF_1904</name>
</gene>